<evidence type="ECO:0008006" key="6">
    <source>
        <dbReference type="Google" id="ProtNLM"/>
    </source>
</evidence>
<feature type="transmembrane region" description="Helical" evidence="1">
    <location>
        <begin position="193"/>
        <end position="211"/>
    </location>
</feature>
<keyword evidence="4" id="KW-1185">Reference proteome</keyword>
<evidence type="ECO:0000313" key="2">
    <source>
        <dbReference type="EMBL" id="AXK45541.1"/>
    </source>
</evidence>
<dbReference type="EMBL" id="QSWH01000010">
    <property type="protein sequence ID" value="RRR21088.1"/>
    <property type="molecule type" value="Genomic_DNA"/>
</dbReference>
<keyword evidence="1" id="KW-1133">Transmembrane helix</keyword>
<dbReference type="AlphaFoldDB" id="A0A345YNN9"/>
<dbReference type="KEGG" id="bsau:DWV08_07905"/>
<feature type="transmembrane region" description="Helical" evidence="1">
    <location>
        <begin position="414"/>
        <end position="431"/>
    </location>
</feature>
<feature type="transmembrane region" description="Helical" evidence="1">
    <location>
        <begin position="62"/>
        <end position="82"/>
    </location>
</feature>
<feature type="transmembrane region" description="Helical" evidence="1">
    <location>
        <begin position="35"/>
        <end position="55"/>
    </location>
</feature>
<dbReference type="Proteomes" id="UP000254236">
    <property type="component" value="Chromosome"/>
</dbReference>
<feature type="transmembrane region" description="Helical" evidence="1">
    <location>
        <begin position="492"/>
        <end position="513"/>
    </location>
</feature>
<feature type="transmembrane region" description="Helical" evidence="1">
    <location>
        <begin position="337"/>
        <end position="359"/>
    </location>
</feature>
<feature type="transmembrane region" description="Helical" evidence="1">
    <location>
        <begin position="290"/>
        <end position="307"/>
    </location>
</feature>
<keyword evidence="1" id="KW-0472">Membrane</keyword>
<dbReference type="Pfam" id="PF20176">
    <property type="entry name" value="DUF6541"/>
    <property type="match status" value="1"/>
</dbReference>
<dbReference type="Proteomes" id="UP000282185">
    <property type="component" value="Unassembled WGS sequence"/>
</dbReference>
<dbReference type="InterPro" id="IPR046671">
    <property type="entry name" value="DUF6541"/>
</dbReference>
<evidence type="ECO:0000313" key="5">
    <source>
        <dbReference type="Proteomes" id="UP000282185"/>
    </source>
</evidence>
<dbReference type="RefSeq" id="WP_115413291.1">
    <property type="nucleotide sequence ID" value="NZ_CP031356.1"/>
</dbReference>
<dbReference type="EMBL" id="CP031356">
    <property type="protein sequence ID" value="AXK45541.1"/>
    <property type="molecule type" value="Genomic_DNA"/>
</dbReference>
<feature type="transmembrane region" description="Helical" evidence="1">
    <location>
        <begin position="379"/>
        <end position="402"/>
    </location>
</feature>
<evidence type="ECO:0000256" key="1">
    <source>
        <dbReference type="SAM" id="Phobius"/>
    </source>
</evidence>
<name>A0A345YNN9_9MICO</name>
<feature type="transmembrane region" description="Helical" evidence="1">
    <location>
        <begin position="451"/>
        <end position="471"/>
    </location>
</feature>
<evidence type="ECO:0000313" key="4">
    <source>
        <dbReference type="Proteomes" id="UP000254236"/>
    </source>
</evidence>
<dbReference type="OrthoDB" id="3169698at2"/>
<feature type="transmembrane region" description="Helical" evidence="1">
    <location>
        <begin position="249"/>
        <end position="269"/>
    </location>
</feature>
<feature type="transmembrane region" description="Helical" evidence="1">
    <location>
        <begin position="313"/>
        <end position="330"/>
    </location>
</feature>
<gene>
    <name evidence="2" type="ORF">DWV08_07905</name>
    <name evidence="3" type="ORF">DXU92_15445</name>
</gene>
<reference evidence="2 4" key="1">
    <citation type="submission" date="2018-07" db="EMBL/GenBank/DDBJ databases">
        <title>Brachybacterium saurashtrense DSM 23186 genome sequence.</title>
        <authorList>
            <person name="Guo L."/>
        </authorList>
    </citation>
    <scope>NUCLEOTIDE SEQUENCE [LARGE SCALE GENOMIC DNA]</scope>
    <source>
        <strain evidence="2 4">DSM 23186</strain>
    </source>
</reference>
<proteinExistence type="predicted"/>
<sequence length="659" mass="67672">MSALLALLATLALVLAAAYLPGALAVRVLGGSRLLSLALAPAIGAAIAGGTALLAPALGVRWSLLPFLGAALLLIAVAAGLRRLGVRLPATVLDGPLAPSRAVPGLGLWMTGAVLVALGPIAWQAGRADAVLERWDTLYHLSALARIRETGNASSLAVGAVSQSSGDPSAYPAGFHALASLVPAVGIPVQLNGAMLALSVVPWLLGIALLARAVFPRIPWAPGAAALAAALVPAAPWDEWIHLSAIPNVAGAAAIPGMLAAAAALWGALLARLDGGAEDGDTEEGAAGRTLLAVMGVLALAGIGLTLLHPNTAVTTLLLLAALTAGTTAGRWRRRPWLAAVPLAMLLPYLVMTYSSLGGHVTAFEGGLRVSALTGLGEIVLGLLTVWPMALGVLLAPLWWAGLVRCAGRRGPRWLVLAWLVIAVLYFDAAIDAPADLSALYYRGQDRIAMTLAMLCAVLVVPGLQLLGEALRARLSARGDSAAGGSGPGRAGLPRAAVVVAVALAVLAAGSSVPTRLDNAAKNLAADYPGRGRFLQADERALFAQHAPQMDPDGVILASPYSGAAHLYALYGLSVRLPVLGMSYSDLDRDLLYATEDAATNPASCALLQEHGIRYVYQETQPYQRHKTSDSVNLASEDLGPVLFATGHSRMIEVDCDAS</sequence>
<protein>
    <recommendedName>
        <fullName evidence="6">4-amino-4-deoxy-L-arabinose transferase</fullName>
    </recommendedName>
</protein>
<organism evidence="3 5">
    <name type="scientific">Brachybacterium saurashtrense</name>
    <dbReference type="NCBI Taxonomy" id="556288"/>
    <lineage>
        <taxon>Bacteria</taxon>
        <taxon>Bacillati</taxon>
        <taxon>Actinomycetota</taxon>
        <taxon>Actinomycetes</taxon>
        <taxon>Micrococcales</taxon>
        <taxon>Dermabacteraceae</taxon>
        <taxon>Brachybacterium</taxon>
    </lineage>
</organism>
<keyword evidence="1" id="KW-0812">Transmembrane</keyword>
<feature type="transmembrane region" description="Helical" evidence="1">
    <location>
        <begin position="218"/>
        <end position="237"/>
    </location>
</feature>
<accession>A0A345YNN9</accession>
<reference evidence="3 5" key="2">
    <citation type="submission" date="2018-08" db="EMBL/GenBank/DDBJ databases">
        <title>Brachybacterium saurashtrense DSM 23186.</title>
        <authorList>
            <person name="Li Y."/>
        </authorList>
    </citation>
    <scope>NUCLEOTIDE SEQUENCE [LARGE SCALE GENOMIC DNA]</scope>
    <source>
        <strain evidence="3 5">DSM 23186</strain>
    </source>
</reference>
<evidence type="ECO:0000313" key="3">
    <source>
        <dbReference type="EMBL" id="RRR21088.1"/>
    </source>
</evidence>
<feature type="transmembrane region" description="Helical" evidence="1">
    <location>
        <begin position="102"/>
        <end position="123"/>
    </location>
</feature>